<gene>
    <name evidence="2" type="ORF">B0H17DRAFT_1155125</name>
</gene>
<comment type="caution">
    <text evidence="2">The sequence shown here is derived from an EMBL/GenBank/DDBJ whole genome shotgun (WGS) entry which is preliminary data.</text>
</comment>
<accession>A0AAD7F7C2</accession>
<dbReference type="EMBL" id="JARKIE010001462">
    <property type="protein sequence ID" value="KAJ7601927.1"/>
    <property type="molecule type" value="Genomic_DNA"/>
</dbReference>
<evidence type="ECO:0000313" key="2">
    <source>
        <dbReference type="EMBL" id="KAJ7601927.1"/>
    </source>
</evidence>
<proteinExistence type="predicted"/>
<evidence type="ECO:0000256" key="1">
    <source>
        <dbReference type="SAM" id="MobiDB-lite"/>
    </source>
</evidence>
<reference evidence="2" key="1">
    <citation type="submission" date="2023-03" db="EMBL/GenBank/DDBJ databases">
        <title>Massive genome expansion in bonnet fungi (Mycena s.s.) driven by repeated elements and novel gene families across ecological guilds.</title>
        <authorList>
            <consortium name="Lawrence Berkeley National Laboratory"/>
            <person name="Harder C.B."/>
            <person name="Miyauchi S."/>
            <person name="Viragh M."/>
            <person name="Kuo A."/>
            <person name="Thoen E."/>
            <person name="Andreopoulos B."/>
            <person name="Lu D."/>
            <person name="Skrede I."/>
            <person name="Drula E."/>
            <person name="Henrissat B."/>
            <person name="Morin E."/>
            <person name="Kohler A."/>
            <person name="Barry K."/>
            <person name="LaButti K."/>
            <person name="Morin E."/>
            <person name="Salamov A."/>
            <person name="Lipzen A."/>
            <person name="Mereny Z."/>
            <person name="Hegedus B."/>
            <person name="Baldrian P."/>
            <person name="Stursova M."/>
            <person name="Weitz H."/>
            <person name="Taylor A."/>
            <person name="Grigoriev I.V."/>
            <person name="Nagy L.G."/>
            <person name="Martin F."/>
            <person name="Kauserud H."/>
        </authorList>
    </citation>
    <scope>NUCLEOTIDE SEQUENCE</scope>
    <source>
        <strain evidence="2">CBHHK067</strain>
    </source>
</reference>
<protein>
    <submittedName>
        <fullName evidence="2">Uncharacterized protein</fullName>
    </submittedName>
</protein>
<feature type="compositionally biased region" description="Basic and acidic residues" evidence="1">
    <location>
        <begin position="311"/>
        <end position="336"/>
    </location>
</feature>
<dbReference type="AlphaFoldDB" id="A0AAD7F7C2"/>
<evidence type="ECO:0000313" key="3">
    <source>
        <dbReference type="Proteomes" id="UP001221757"/>
    </source>
</evidence>
<name>A0AAD7F7C2_MYCRO</name>
<dbReference type="Proteomes" id="UP001221757">
    <property type="component" value="Unassembled WGS sequence"/>
</dbReference>
<sequence>MLDTDLRHFLRVVRRSNDKLQLADLLSQLQAYTLFELALANDKCGRKILRYVKDTLVDEGLIFAEIRLLLLATTALAGGFLIPQALRTTTCARKPILDFYTTDWHSDLVREFLRLAGGFTDNGLVDAASSLFSIHTMRRGEYRIRVIACRSHPVAGIVLNLEFCDANGVRHPYTELLNEGVLITTPRHLVIDPDLPSHVKTWRMMRRTLERGFVWNYAYRKSHTCGVALSCPATLRKTSDAAWANLSLPWSSLGKGSAAPKFSRTSIAHNSEDGHKTMCVRVGQSMLSARLAGYGGEGGKAGIRGIGETASDGRSDEEIERGEGVNDEGRDASEHERRRRLNAAAYGTGT</sequence>
<keyword evidence="3" id="KW-1185">Reference proteome</keyword>
<organism evidence="2 3">
    <name type="scientific">Mycena rosella</name>
    <name type="common">Pink bonnet</name>
    <name type="synonym">Agaricus rosellus</name>
    <dbReference type="NCBI Taxonomy" id="1033263"/>
    <lineage>
        <taxon>Eukaryota</taxon>
        <taxon>Fungi</taxon>
        <taxon>Dikarya</taxon>
        <taxon>Basidiomycota</taxon>
        <taxon>Agaricomycotina</taxon>
        <taxon>Agaricomycetes</taxon>
        <taxon>Agaricomycetidae</taxon>
        <taxon>Agaricales</taxon>
        <taxon>Marasmiineae</taxon>
        <taxon>Mycenaceae</taxon>
        <taxon>Mycena</taxon>
    </lineage>
</organism>
<feature type="region of interest" description="Disordered" evidence="1">
    <location>
        <begin position="303"/>
        <end position="350"/>
    </location>
</feature>